<comment type="caution">
    <text evidence="2">The sequence shown here is derived from an EMBL/GenBank/DDBJ whole genome shotgun (WGS) entry which is preliminary data.</text>
</comment>
<feature type="compositionally biased region" description="Low complexity" evidence="1">
    <location>
        <begin position="56"/>
        <end position="77"/>
    </location>
</feature>
<reference evidence="2" key="1">
    <citation type="journal article" date="2022" name="Int. J. Mol. Sci.">
        <title>Draft Genome of Tanacetum Coccineum: Genomic Comparison of Closely Related Tanacetum-Family Plants.</title>
        <authorList>
            <person name="Yamashiro T."/>
            <person name="Shiraishi A."/>
            <person name="Nakayama K."/>
            <person name="Satake H."/>
        </authorList>
    </citation>
    <scope>NUCLEOTIDE SEQUENCE</scope>
</reference>
<gene>
    <name evidence="2" type="ORF">Tco_1091286</name>
</gene>
<reference evidence="2" key="2">
    <citation type="submission" date="2022-01" db="EMBL/GenBank/DDBJ databases">
        <authorList>
            <person name="Yamashiro T."/>
            <person name="Shiraishi A."/>
            <person name="Satake H."/>
            <person name="Nakayama K."/>
        </authorList>
    </citation>
    <scope>NUCLEOTIDE SEQUENCE</scope>
</reference>
<evidence type="ECO:0000256" key="1">
    <source>
        <dbReference type="SAM" id="MobiDB-lite"/>
    </source>
</evidence>
<accession>A0ABQ5I8R4</accession>
<name>A0ABQ5I8R4_9ASTR</name>
<organism evidence="2 3">
    <name type="scientific">Tanacetum coccineum</name>
    <dbReference type="NCBI Taxonomy" id="301880"/>
    <lineage>
        <taxon>Eukaryota</taxon>
        <taxon>Viridiplantae</taxon>
        <taxon>Streptophyta</taxon>
        <taxon>Embryophyta</taxon>
        <taxon>Tracheophyta</taxon>
        <taxon>Spermatophyta</taxon>
        <taxon>Magnoliopsida</taxon>
        <taxon>eudicotyledons</taxon>
        <taxon>Gunneridae</taxon>
        <taxon>Pentapetalae</taxon>
        <taxon>asterids</taxon>
        <taxon>campanulids</taxon>
        <taxon>Asterales</taxon>
        <taxon>Asteraceae</taxon>
        <taxon>Asteroideae</taxon>
        <taxon>Anthemideae</taxon>
        <taxon>Anthemidinae</taxon>
        <taxon>Tanacetum</taxon>
    </lineage>
</organism>
<dbReference type="Proteomes" id="UP001151760">
    <property type="component" value="Unassembled WGS sequence"/>
</dbReference>
<sequence length="408" mass="46023">MCLLVLSLSTRGRLFSGRTIPLFDSIIVTQGEGSENPTEPHHTPSAQDEPTSQHDQTTSPEPQQQETTIPSPSPSDIPIHRRLTKGTIRISQSKVPSPGADETASPLGDDKHGEAFPTATSLDAGQDRENLLRPLPCPMKHHQRLLLLPSKATLTHGSKGIRSQEFGNPNLKDSDSDLEIMRRCREGFVEMAIVLKHFWRLQIFTSWMVKLVFTTASANVSCVVATTSGSFPTAAVFTTASVATPRVTRSSRGIVIEPSSHISVNIPSISKKDNGKGIMTEPEKNSKEKFGKGSRVYTMFQLISERLKRSGIQLLESSKKLRQLKPREKFYIEDLQLWSLRQKDFQYKDPTEDKEKMLWVELKRLYEPDPRDQLWALQKYMHDPLEWKLYDTCGVAYVLLEGDMRFSC</sequence>
<protein>
    <submittedName>
        <fullName evidence="2">Uncharacterized protein</fullName>
    </submittedName>
</protein>
<feature type="region of interest" description="Disordered" evidence="1">
    <location>
        <begin position="31"/>
        <end position="124"/>
    </location>
</feature>
<feature type="compositionally biased region" description="Polar residues" evidence="1">
    <location>
        <begin position="44"/>
        <end position="55"/>
    </location>
</feature>
<proteinExistence type="predicted"/>
<evidence type="ECO:0000313" key="2">
    <source>
        <dbReference type="EMBL" id="GJT95768.1"/>
    </source>
</evidence>
<keyword evidence="3" id="KW-1185">Reference proteome</keyword>
<evidence type="ECO:0000313" key="3">
    <source>
        <dbReference type="Proteomes" id="UP001151760"/>
    </source>
</evidence>
<dbReference type="EMBL" id="BQNB010020420">
    <property type="protein sequence ID" value="GJT95768.1"/>
    <property type="molecule type" value="Genomic_DNA"/>
</dbReference>